<protein>
    <submittedName>
        <fullName evidence="2">Uncharacterized protein</fullName>
    </submittedName>
</protein>
<gene>
    <name evidence="2" type="ORF">SFRA_017500</name>
</gene>
<comment type="caution">
    <text evidence="2">The sequence shown here is derived from an EMBL/GenBank/DDBJ whole genome shotgun (WGS) entry which is preliminary data.</text>
</comment>
<dbReference type="Proteomes" id="UP000028058">
    <property type="component" value="Unassembled WGS sequence"/>
</dbReference>
<evidence type="ECO:0000313" key="3">
    <source>
        <dbReference type="Proteomes" id="UP000028058"/>
    </source>
</evidence>
<feature type="region of interest" description="Disordered" evidence="1">
    <location>
        <begin position="52"/>
        <end position="72"/>
    </location>
</feature>
<organism evidence="2 3">
    <name type="scientific">Streptomyces xinghaiensis</name>
    <dbReference type="NCBI Taxonomy" id="1038928"/>
    <lineage>
        <taxon>Bacteria</taxon>
        <taxon>Bacillati</taxon>
        <taxon>Actinomycetota</taxon>
        <taxon>Actinomycetes</taxon>
        <taxon>Kitasatosporales</taxon>
        <taxon>Streptomycetaceae</taxon>
        <taxon>Streptomyces</taxon>
    </lineage>
</organism>
<dbReference type="EMBL" id="JNAD02000008">
    <property type="protein sequence ID" value="RKM94298.1"/>
    <property type="molecule type" value="Genomic_DNA"/>
</dbReference>
<evidence type="ECO:0000313" key="2">
    <source>
        <dbReference type="EMBL" id="RKM94298.1"/>
    </source>
</evidence>
<reference evidence="2 3" key="1">
    <citation type="journal article" date="2014" name="Genome Announc.">
        <title>Draft Genome Sequence of Streptomyces fradiae ATCC 19609, a Strain Highly Sensitive to Antibiotics.</title>
        <authorList>
            <person name="Bekker O.B."/>
            <person name="Klimina K.M."/>
            <person name="Vatlin A.A."/>
            <person name="Zakharevich N.V."/>
            <person name="Kasianov A.S."/>
            <person name="Danilenko V.N."/>
        </authorList>
    </citation>
    <scope>NUCLEOTIDE SEQUENCE [LARGE SCALE GENOMIC DNA]</scope>
    <source>
        <strain evidence="2 3">ATCC 19609</strain>
    </source>
</reference>
<proteinExistence type="predicted"/>
<name>A0A3R7EQL3_9ACTN</name>
<evidence type="ECO:0000256" key="1">
    <source>
        <dbReference type="SAM" id="MobiDB-lite"/>
    </source>
</evidence>
<dbReference type="AlphaFoldDB" id="A0A3R7EQL3"/>
<feature type="compositionally biased region" description="Basic residues" evidence="1">
    <location>
        <begin position="52"/>
        <end position="61"/>
    </location>
</feature>
<keyword evidence="3" id="KW-1185">Reference proteome</keyword>
<accession>A0A3R7EQL3</accession>
<sequence>MENQQLRERLDQPRVAVFPCPADKPGFPGAGRANEDHQAVLGHLRVHQFGHAKSPCGRRARQPGEALAWRGR</sequence>